<feature type="transmembrane region" description="Helical" evidence="1">
    <location>
        <begin position="311"/>
        <end position="335"/>
    </location>
</feature>
<feature type="transmembrane region" description="Helical" evidence="1">
    <location>
        <begin position="403"/>
        <end position="420"/>
    </location>
</feature>
<accession>A0A5P8KC45</accession>
<dbReference type="Proteomes" id="UP000327294">
    <property type="component" value="Chromosome"/>
</dbReference>
<organism evidence="2 3">
    <name type="scientific">Streptomyces phaeolivaceus</name>
    <dbReference type="NCBI Taxonomy" id="2653200"/>
    <lineage>
        <taxon>Bacteria</taxon>
        <taxon>Bacillati</taxon>
        <taxon>Actinomycetota</taxon>
        <taxon>Actinomycetes</taxon>
        <taxon>Kitasatosporales</taxon>
        <taxon>Streptomycetaceae</taxon>
        <taxon>Streptomyces</taxon>
    </lineage>
</organism>
<proteinExistence type="predicted"/>
<dbReference type="EMBL" id="CP045096">
    <property type="protein sequence ID" value="QFR00712.1"/>
    <property type="molecule type" value="Genomic_DNA"/>
</dbReference>
<feature type="transmembrane region" description="Helical" evidence="1">
    <location>
        <begin position="277"/>
        <end position="299"/>
    </location>
</feature>
<dbReference type="RefSeq" id="WP_152172042.1">
    <property type="nucleotide sequence ID" value="NZ_CP045096.1"/>
</dbReference>
<keyword evidence="3" id="KW-1185">Reference proteome</keyword>
<protein>
    <recommendedName>
        <fullName evidence="4">Tape measure protein</fullName>
    </recommendedName>
</protein>
<evidence type="ECO:0000256" key="1">
    <source>
        <dbReference type="SAM" id="Phobius"/>
    </source>
</evidence>
<sequence length="716" mass="73898">MATLASMMVRLGIDTDQLEAGAAKAKKVLTGVGKAVGGLGVGLPVAAAVTAGVGAMAASFVSAGIAAKALQLAVGPQMQAIADVATLAEEAEKAAAEGAADAAEKQKAYNDALAELPPATRATAKEFIGLKKDYSAWSDSLSTSTMPAFTKGLQLVRRLLPALTPFAKAGAEAFGEFVDEIDRATSGKGLQAFADSMAKVAGKNLKSFLFGLKNIAVGIGGIIKAFLPLSTSMSGGFEEGTAAFARWGQSLSSSEGFADFIALAREGATTLGQVTTAVLNLLVALGPLIGVSAQVALFLARIINALPPDVLSVLATGIFAVVLGMKAWAIGARVVATANALMASSTYLAIAGWARMLAFGVATYVRLGAAAVASATRTAAAWAGAALRSMATFAASLARTAAMAVRTFVMMALRAIWWAATMAAQWLIAMGPVGWIILAVIALVALIIAYWDEIKAFTIAAWNAVWTWIKGIAQKVWDLFLNWTIIGLVIKHWSTIRSKTVEIWNAIVAWVKQIPGWIYNAFLNWTALGLLIKHWSAMKSATVRKATELINWVKGIPGRVKSGLGNLGNVLTGAGRALIQGFINGIKNMLGSVKNAAGSIVSAAREYFPFSPAKTGPFSGKGYTLYSGMALADAFGQGITAGAPGVQSALDGLVDVPGLRTANRIGRSGGAAADAATRILVEVAGPEAIKQIIRAIVVKDGGGSVQKAFGKPASTA</sequence>
<evidence type="ECO:0008006" key="4">
    <source>
        <dbReference type="Google" id="ProtNLM"/>
    </source>
</evidence>
<dbReference type="KEGG" id="sphv:F9278_36140"/>
<gene>
    <name evidence="2" type="ORF">F9278_36140</name>
</gene>
<name>A0A5P8KC45_9ACTN</name>
<keyword evidence="1" id="KW-0812">Transmembrane</keyword>
<reference evidence="2 3" key="1">
    <citation type="submission" date="2019-10" db="EMBL/GenBank/DDBJ databases">
        <title>Streptomyces sp. strain GY16 isolated from leaves of Broussonetia papyrifera.</title>
        <authorList>
            <person name="Mo P."/>
        </authorList>
    </citation>
    <scope>NUCLEOTIDE SEQUENCE [LARGE SCALE GENOMIC DNA]</scope>
    <source>
        <strain evidence="2 3">GY16</strain>
    </source>
</reference>
<feature type="transmembrane region" description="Helical" evidence="1">
    <location>
        <begin position="207"/>
        <end position="227"/>
    </location>
</feature>
<feature type="transmembrane region" description="Helical" evidence="1">
    <location>
        <begin position="427"/>
        <end position="451"/>
    </location>
</feature>
<keyword evidence="1" id="KW-0472">Membrane</keyword>
<evidence type="ECO:0000313" key="3">
    <source>
        <dbReference type="Proteomes" id="UP000327294"/>
    </source>
</evidence>
<feature type="transmembrane region" description="Helical" evidence="1">
    <location>
        <begin position="347"/>
        <end position="367"/>
    </location>
</feature>
<evidence type="ECO:0000313" key="2">
    <source>
        <dbReference type="EMBL" id="QFR00712.1"/>
    </source>
</evidence>
<dbReference type="AlphaFoldDB" id="A0A5P8KC45"/>
<keyword evidence="1" id="KW-1133">Transmembrane helix</keyword>